<feature type="region of interest" description="Disordered" evidence="3">
    <location>
        <begin position="236"/>
        <end position="276"/>
    </location>
</feature>
<dbReference type="EMBL" id="BMZS01000007">
    <property type="protein sequence ID" value="GHD54392.1"/>
    <property type="molecule type" value="Genomic_DNA"/>
</dbReference>
<reference evidence="5" key="1">
    <citation type="journal article" date="2014" name="Int. J. Syst. Evol. Microbiol.">
        <title>Complete genome sequence of Corynebacterium casei LMG S-19264T (=DSM 44701T), isolated from a smear-ripened cheese.</title>
        <authorList>
            <consortium name="US DOE Joint Genome Institute (JGI-PGF)"/>
            <person name="Walter F."/>
            <person name="Albersmeier A."/>
            <person name="Kalinowski J."/>
            <person name="Ruckert C."/>
        </authorList>
    </citation>
    <scope>NUCLEOTIDE SEQUENCE</scope>
    <source>
        <strain evidence="5">KCTC 42651</strain>
    </source>
</reference>
<dbReference type="GO" id="GO:0016020">
    <property type="term" value="C:membrane"/>
    <property type="evidence" value="ECO:0007669"/>
    <property type="project" value="InterPro"/>
</dbReference>
<evidence type="ECO:0000313" key="5">
    <source>
        <dbReference type="EMBL" id="GHD54392.1"/>
    </source>
</evidence>
<evidence type="ECO:0000256" key="4">
    <source>
        <dbReference type="SAM" id="SignalP"/>
    </source>
</evidence>
<organism evidence="5 6">
    <name type="scientific">Thalassobaculum fulvum</name>
    <dbReference type="NCBI Taxonomy" id="1633335"/>
    <lineage>
        <taxon>Bacteria</taxon>
        <taxon>Pseudomonadati</taxon>
        <taxon>Pseudomonadota</taxon>
        <taxon>Alphaproteobacteria</taxon>
        <taxon>Rhodospirillales</taxon>
        <taxon>Thalassobaculaceae</taxon>
        <taxon>Thalassobaculum</taxon>
    </lineage>
</organism>
<proteinExistence type="inferred from homology"/>
<comment type="caution">
    <text evidence="5">The sequence shown here is derived from an EMBL/GenBank/DDBJ whole genome shotgun (WGS) entry which is preliminary data.</text>
</comment>
<dbReference type="PROSITE" id="PS51257">
    <property type="entry name" value="PROKAR_LIPOPROTEIN"/>
    <property type="match status" value="1"/>
</dbReference>
<reference evidence="5" key="2">
    <citation type="submission" date="2020-09" db="EMBL/GenBank/DDBJ databases">
        <authorList>
            <person name="Sun Q."/>
            <person name="Kim S."/>
        </authorList>
    </citation>
    <scope>NUCLEOTIDE SEQUENCE</scope>
    <source>
        <strain evidence="5">KCTC 42651</strain>
    </source>
</reference>
<dbReference type="Pfam" id="PF04333">
    <property type="entry name" value="MlaA"/>
    <property type="match status" value="1"/>
</dbReference>
<dbReference type="GO" id="GO:0120010">
    <property type="term" value="P:intermembrane phospholipid transfer"/>
    <property type="evidence" value="ECO:0007669"/>
    <property type="project" value="TreeGrafter"/>
</dbReference>
<evidence type="ECO:0000256" key="2">
    <source>
        <dbReference type="ARBA" id="ARBA00022729"/>
    </source>
</evidence>
<dbReference type="Proteomes" id="UP000630353">
    <property type="component" value="Unassembled WGS sequence"/>
</dbReference>
<dbReference type="PRINTS" id="PR01805">
    <property type="entry name" value="VACJLIPOPROT"/>
</dbReference>
<sequence length="276" mass="29857">MGLCRMRRSFTAAVFATGLLAGCASQTELEPGAVYDPIEPANRMVFAVNDTVDTFVLQPTAYMYKEAVPDPVRDMVRSFLEWLTTPVVLANNLFQGDWSAAGTTASRFVANAPLFGFVDNATGLGLEHREEDFGQTLAVYGSGDGPYIVLPLLGPSNVRDTVGLVVDYFLDPINYVGNGNPLERDGDRTRVQLARRAAGAVDFRARNFAAINDLKQTSVDYYARVRTIYKQRRDALINNGTPPAGAGGRSNTSEEFDEYVPGGQPAESAGPKSPSS</sequence>
<evidence type="ECO:0008006" key="7">
    <source>
        <dbReference type="Google" id="ProtNLM"/>
    </source>
</evidence>
<keyword evidence="2 4" id="KW-0732">Signal</keyword>
<gene>
    <name evidence="5" type="ORF">GCM10017083_31850</name>
</gene>
<keyword evidence="6" id="KW-1185">Reference proteome</keyword>
<dbReference type="PANTHER" id="PTHR30035">
    <property type="entry name" value="LIPOPROTEIN VACJ-RELATED"/>
    <property type="match status" value="1"/>
</dbReference>
<feature type="chain" id="PRO_5036872895" description="Phospholipid-binding lipoprotein MlaA" evidence="4">
    <location>
        <begin position="27"/>
        <end position="276"/>
    </location>
</feature>
<evidence type="ECO:0000256" key="1">
    <source>
        <dbReference type="ARBA" id="ARBA00010634"/>
    </source>
</evidence>
<dbReference type="PANTHER" id="PTHR30035:SF3">
    <property type="entry name" value="INTERMEMBRANE PHOSPHOLIPID TRANSPORT SYSTEM LIPOPROTEIN MLAA"/>
    <property type="match status" value="1"/>
</dbReference>
<evidence type="ECO:0000313" key="6">
    <source>
        <dbReference type="Proteomes" id="UP000630353"/>
    </source>
</evidence>
<comment type="similarity">
    <text evidence="1">Belongs to the MlaA family.</text>
</comment>
<dbReference type="AlphaFoldDB" id="A0A919CQU0"/>
<name>A0A919CQU0_9PROT</name>
<accession>A0A919CQU0</accession>
<protein>
    <recommendedName>
        <fullName evidence="7">Phospholipid-binding lipoprotein MlaA</fullName>
    </recommendedName>
</protein>
<evidence type="ECO:0000256" key="3">
    <source>
        <dbReference type="SAM" id="MobiDB-lite"/>
    </source>
</evidence>
<dbReference type="InterPro" id="IPR007428">
    <property type="entry name" value="MlaA"/>
</dbReference>
<feature type="signal peptide" evidence="4">
    <location>
        <begin position="1"/>
        <end position="26"/>
    </location>
</feature>